<evidence type="ECO:0000313" key="2">
    <source>
        <dbReference type="WBParaSite" id="nRc.2.0.1.t19106-RA"/>
    </source>
</evidence>
<accession>A0A915IY26</accession>
<keyword evidence="1" id="KW-1185">Reference proteome</keyword>
<proteinExistence type="predicted"/>
<protein>
    <submittedName>
        <fullName evidence="2">Uncharacterized protein</fullName>
    </submittedName>
</protein>
<reference evidence="2" key="1">
    <citation type="submission" date="2022-11" db="UniProtKB">
        <authorList>
            <consortium name="WormBaseParasite"/>
        </authorList>
    </citation>
    <scope>IDENTIFICATION</scope>
</reference>
<name>A0A915IY26_ROMCU</name>
<dbReference type="Proteomes" id="UP000887565">
    <property type="component" value="Unplaced"/>
</dbReference>
<sequence>MRILTFAPNKCHNTLHLPPRKALQRKHINLRLSYEGGVRLIMRKILRDNPFVCWGHNTLKKKEKRLNYPL</sequence>
<dbReference type="AlphaFoldDB" id="A0A915IY26"/>
<organism evidence="1 2">
    <name type="scientific">Romanomermis culicivorax</name>
    <name type="common">Nematode worm</name>
    <dbReference type="NCBI Taxonomy" id="13658"/>
    <lineage>
        <taxon>Eukaryota</taxon>
        <taxon>Metazoa</taxon>
        <taxon>Ecdysozoa</taxon>
        <taxon>Nematoda</taxon>
        <taxon>Enoplea</taxon>
        <taxon>Dorylaimia</taxon>
        <taxon>Mermithida</taxon>
        <taxon>Mermithoidea</taxon>
        <taxon>Mermithidae</taxon>
        <taxon>Romanomermis</taxon>
    </lineage>
</organism>
<dbReference type="WBParaSite" id="nRc.2.0.1.t19106-RA">
    <property type="protein sequence ID" value="nRc.2.0.1.t19106-RA"/>
    <property type="gene ID" value="nRc.2.0.1.g19106"/>
</dbReference>
<evidence type="ECO:0000313" key="1">
    <source>
        <dbReference type="Proteomes" id="UP000887565"/>
    </source>
</evidence>